<evidence type="ECO:0000256" key="4">
    <source>
        <dbReference type="ARBA" id="ARBA00022452"/>
    </source>
</evidence>
<evidence type="ECO:0000256" key="3">
    <source>
        <dbReference type="ARBA" id="ARBA00022448"/>
    </source>
</evidence>
<evidence type="ECO:0000313" key="12">
    <source>
        <dbReference type="Proteomes" id="UP000292459"/>
    </source>
</evidence>
<keyword evidence="12" id="KW-1185">Reference proteome</keyword>
<dbReference type="Gene3D" id="3.10.20.310">
    <property type="entry name" value="membrane protein fhac"/>
    <property type="match status" value="1"/>
</dbReference>
<evidence type="ECO:0000256" key="6">
    <source>
        <dbReference type="ARBA" id="ARBA00022927"/>
    </source>
</evidence>
<comment type="similarity">
    <text evidence="2">Belongs to the TPS (TC 1.B.20) family.</text>
</comment>
<comment type="caution">
    <text evidence="11">The sequence shown here is derived from an EMBL/GenBank/DDBJ whole genome shotgun (WGS) entry which is preliminary data.</text>
</comment>
<keyword evidence="4" id="KW-1134">Transmembrane beta strand</keyword>
<dbReference type="AlphaFoldDB" id="A0A4Q7E4N8"/>
<dbReference type="GO" id="GO:0008320">
    <property type="term" value="F:protein transmembrane transporter activity"/>
    <property type="evidence" value="ECO:0007669"/>
    <property type="project" value="TreeGrafter"/>
</dbReference>
<dbReference type="InterPro" id="IPR034746">
    <property type="entry name" value="POTRA"/>
</dbReference>
<gene>
    <name evidence="11" type="ORF">DYY88_18060</name>
</gene>
<dbReference type="Gene3D" id="2.40.160.50">
    <property type="entry name" value="membrane protein fhac: a member of the omp85/tpsb transporter family"/>
    <property type="match status" value="1"/>
</dbReference>
<dbReference type="GO" id="GO:0046819">
    <property type="term" value="P:protein secretion by the type V secretion system"/>
    <property type="evidence" value="ECO:0007669"/>
    <property type="project" value="TreeGrafter"/>
</dbReference>
<dbReference type="InterPro" id="IPR005565">
    <property type="entry name" value="Hemolysn_activator_HlyB_C"/>
</dbReference>
<keyword evidence="3" id="KW-0813">Transport</keyword>
<comment type="subcellular location">
    <subcellularLocation>
        <location evidence="1">Cell outer membrane</location>
    </subcellularLocation>
</comment>
<evidence type="ECO:0000256" key="5">
    <source>
        <dbReference type="ARBA" id="ARBA00022692"/>
    </source>
</evidence>
<organism evidence="11 12">
    <name type="scientific">Leptolyngbya iicbica LK</name>
    <dbReference type="NCBI Taxonomy" id="2294035"/>
    <lineage>
        <taxon>Bacteria</taxon>
        <taxon>Bacillati</taxon>
        <taxon>Cyanobacteriota</taxon>
        <taxon>Cyanophyceae</taxon>
        <taxon>Leptolyngbyales</taxon>
        <taxon>Leptolyngbyaceae</taxon>
        <taxon>Leptolyngbya group</taxon>
        <taxon>Leptolyngbya</taxon>
        <taxon>Leptolyngbya iicbica</taxon>
    </lineage>
</organism>
<dbReference type="GO" id="GO:0009279">
    <property type="term" value="C:cell outer membrane"/>
    <property type="evidence" value="ECO:0007669"/>
    <property type="project" value="UniProtKB-SubCell"/>
</dbReference>
<dbReference type="Pfam" id="PF08479">
    <property type="entry name" value="POTRA_2"/>
    <property type="match status" value="1"/>
</dbReference>
<feature type="compositionally biased region" description="Acidic residues" evidence="9">
    <location>
        <begin position="52"/>
        <end position="63"/>
    </location>
</feature>
<reference evidence="11 12" key="1">
    <citation type="submission" date="2018-11" db="EMBL/GenBank/DDBJ databases">
        <title>Whole genome sequencing of an environmental sample.</title>
        <authorList>
            <person name="Sarangi A.N."/>
            <person name="Singh D."/>
            <person name="Tripathy S."/>
        </authorList>
    </citation>
    <scope>NUCLEOTIDE SEQUENCE [LARGE SCALE GENOMIC DNA]</scope>
    <source>
        <strain evidence="11 12">Lakshadweep</strain>
    </source>
</reference>
<evidence type="ECO:0000259" key="10">
    <source>
        <dbReference type="PROSITE" id="PS51779"/>
    </source>
</evidence>
<dbReference type="OrthoDB" id="596066at2"/>
<keyword evidence="7" id="KW-0472">Membrane</keyword>
<feature type="compositionally biased region" description="Pro residues" evidence="9">
    <location>
        <begin position="39"/>
        <end position="50"/>
    </location>
</feature>
<dbReference type="Pfam" id="PF03865">
    <property type="entry name" value="ShlB"/>
    <property type="match status" value="1"/>
</dbReference>
<feature type="region of interest" description="Disordered" evidence="9">
    <location>
        <begin position="27"/>
        <end position="70"/>
    </location>
</feature>
<dbReference type="PANTHER" id="PTHR34597:SF3">
    <property type="entry name" value="OUTER MEMBRANE TRANSPORTER CDIB"/>
    <property type="match status" value="1"/>
</dbReference>
<evidence type="ECO:0000256" key="2">
    <source>
        <dbReference type="ARBA" id="ARBA00009055"/>
    </source>
</evidence>
<evidence type="ECO:0000256" key="9">
    <source>
        <dbReference type="SAM" id="MobiDB-lite"/>
    </source>
</evidence>
<dbReference type="PANTHER" id="PTHR34597">
    <property type="entry name" value="SLR1661 PROTEIN"/>
    <property type="match status" value="1"/>
</dbReference>
<keyword evidence="5" id="KW-0812">Transmembrane</keyword>
<accession>A0A4Q7E4N8</accession>
<dbReference type="GO" id="GO:0098046">
    <property type="term" value="C:type V protein secretion system complex"/>
    <property type="evidence" value="ECO:0007669"/>
    <property type="project" value="TreeGrafter"/>
</dbReference>
<protein>
    <submittedName>
        <fullName evidence="11">ShlB/FhaC/HecB family hemolysin secretion/activation protein</fullName>
    </submittedName>
</protein>
<evidence type="ECO:0000256" key="8">
    <source>
        <dbReference type="ARBA" id="ARBA00023237"/>
    </source>
</evidence>
<evidence type="ECO:0000256" key="7">
    <source>
        <dbReference type="ARBA" id="ARBA00023136"/>
    </source>
</evidence>
<dbReference type="EMBL" id="QVFV01000005">
    <property type="protein sequence ID" value="RZM76569.1"/>
    <property type="molecule type" value="Genomic_DNA"/>
</dbReference>
<feature type="domain" description="POTRA" evidence="10">
    <location>
        <begin position="77"/>
        <end position="152"/>
    </location>
</feature>
<proteinExistence type="inferred from homology"/>
<dbReference type="RefSeq" id="WP_084607173.1">
    <property type="nucleotide sequence ID" value="NZ_QVFV01000005.1"/>
</dbReference>
<evidence type="ECO:0000256" key="1">
    <source>
        <dbReference type="ARBA" id="ARBA00004442"/>
    </source>
</evidence>
<dbReference type="InterPro" id="IPR013686">
    <property type="entry name" value="Polypept-transport_assoc_ShlB"/>
</dbReference>
<dbReference type="PROSITE" id="PS51779">
    <property type="entry name" value="POTRA"/>
    <property type="match status" value="1"/>
</dbReference>
<dbReference type="Proteomes" id="UP000292459">
    <property type="component" value="Unassembled WGS sequence"/>
</dbReference>
<sequence length="560" mass="61104">MNRALYPVPLLLGALIYGGALPVRAQVPPDPVEESQPGPFEPLQPLPTLPETPDEPIEFEDEPPPVPELENVPPVSFFVETIQVEGNTLFQTEIDDLTSQLEGREVTLEELLQLRTDITDLYVRNGYISSGAFVPTNQALDDGVVQIQVIEGSVDQIQINGLDHLRDSYVRDRVSLGTGTPLNVRRLEEALQLLQVNPLLATVDAELTAGSGPGENNLILDLAEANPFFANFGVDNARAPSIGSYQGSISLSNGNVLGFGDRLSAGYDLTEGLNTYDINYAFPVNGLDGTLSVGYETAESNIVDEQFRAAGIRSTSETLSFNFRQPLNRSLTNEFALSLGFDLRESRSFILDDIPFSFSVGPEAGVSRVRAIRFGQEWVNRDVNSVLAARSQFSLGLNVFNATVNDTGTDGRFFSWLGQFQWVEQFSPGNLLVTRLNAQLTADSLLPLERFSIGGVDTVRGYAQNQLVTDNAITASTEFRFPIADGLQLTPFVEAGGGWNNDTPDPDPAFLLGAGLGLRWQFEDALNVRLDYGVPLISPGDQGNSLQENGFYFSINLQPF</sequence>
<dbReference type="InterPro" id="IPR051544">
    <property type="entry name" value="TPS_OM_transporter"/>
</dbReference>
<keyword evidence="8" id="KW-0998">Cell outer membrane</keyword>
<keyword evidence="6" id="KW-0653">Protein transport</keyword>
<name>A0A4Q7E4N8_9CYAN</name>
<evidence type="ECO:0000313" key="11">
    <source>
        <dbReference type="EMBL" id="RZM76569.1"/>
    </source>
</evidence>